<sequence>MVKEAIQSDTIPRFKGTGLNLENFHLQNQVIASEWQGQVEALADTTQENSHNCICLNFEDLKCFEAVERQYESLGVIFHECLAIQPSNPAFPTHSGSIVLMGSPQTELLEVTFLRPVNQVSALVTSSQRLVLSAYGRDRQLIAQTVLPVSNLANSDSAITPNAQLSVAANEIYSVTFSVFNGLFTLDNFRFCA</sequence>
<organism evidence="1 2">
    <name type="scientific">Tolypothrix tenuis PCC 7101</name>
    <dbReference type="NCBI Taxonomy" id="231146"/>
    <lineage>
        <taxon>Bacteria</taxon>
        <taxon>Bacillati</taxon>
        <taxon>Cyanobacteriota</taxon>
        <taxon>Cyanophyceae</taxon>
        <taxon>Nostocales</taxon>
        <taxon>Tolypothrichaceae</taxon>
        <taxon>Tolypothrix</taxon>
    </lineage>
</organism>
<dbReference type="Proteomes" id="UP000218785">
    <property type="component" value="Chromosome"/>
</dbReference>
<keyword evidence="2" id="KW-1185">Reference proteome</keyword>
<dbReference type="KEGG" id="ttq:NIES37_21010"/>
<dbReference type="RefSeq" id="WP_096575351.1">
    <property type="nucleotide sequence ID" value="NZ_CAWNJS010000001.1"/>
</dbReference>
<evidence type="ECO:0000313" key="1">
    <source>
        <dbReference type="EMBL" id="BAY98153.1"/>
    </source>
</evidence>
<gene>
    <name evidence="1" type="ORF">NIES37_21010</name>
</gene>
<dbReference type="AlphaFoldDB" id="A0A1Z4MXH3"/>
<dbReference type="EMBL" id="AP018248">
    <property type="protein sequence ID" value="BAY98153.1"/>
    <property type="molecule type" value="Genomic_DNA"/>
</dbReference>
<evidence type="ECO:0000313" key="2">
    <source>
        <dbReference type="Proteomes" id="UP000218785"/>
    </source>
</evidence>
<proteinExistence type="predicted"/>
<accession>A0A1Z4MXH3</accession>
<reference evidence="1 2" key="1">
    <citation type="submission" date="2017-06" db="EMBL/GenBank/DDBJ databases">
        <title>Genome sequencing of cyanobaciteial culture collection at National Institute for Environmental Studies (NIES).</title>
        <authorList>
            <person name="Hirose Y."/>
            <person name="Shimura Y."/>
            <person name="Fujisawa T."/>
            <person name="Nakamura Y."/>
            <person name="Kawachi M."/>
        </authorList>
    </citation>
    <scope>NUCLEOTIDE SEQUENCE [LARGE SCALE GENOMIC DNA]</scope>
    <source>
        <strain evidence="1 2">NIES-37</strain>
    </source>
</reference>
<protein>
    <submittedName>
        <fullName evidence="1">Uncharacterized protein</fullName>
    </submittedName>
</protein>
<name>A0A1Z4MXH3_9CYAN</name>